<dbReference type="Proteomes" id="UP001162483">
    <property type="component" value="Unassembled WGS sequence"/>
</dbReference>
<sequence>MASPHPACARSPGARSPPIRCPLCAPNPVKHRSSDGTSVITTCEICA</sequence>
<keyword evidence="2" id="KW-1185">Reference proteome</keyword>
<name>A0ABN9HFZ5_9NEOB</name>
<proteinExistence type="predicted"/>
<gene>
    <name evidence="1" type="ORF">SPARVUS_LOCUS16024463</name>
</gene>
<reference evidence="1" key="1">
    <citation type="submission" date="2023-05" db="EMBL/GenBank/DDBJ databases">
        <authorList>
            <person name="Stuckert A."/>
        </authorList>
    </citation>
    <scope>NUCLEOTIDE SEQUENCE</scope>
</reference>
<comment type="caution">
    <text evidence="1">The sequence shown here is derived from an EMBL/GenBank/DDBJ whole genome shotgun (WGS) entry which is preliminary data.</text>
</comment>
<protein>
    <submittedName>
        <fullName evidence="1">Uncharacterized protein</fullName>
    </submittedName>
</protein>
<dbReference type="EMBL" id="CATNWA010020985">
    <property type="protein sequence ID" value="CAI9620711.1"/>
    <property type="molecule type" value="Genomic_DNA"/>
</dbReference>
<organism evidence="1 2">
    <name type="scientific">Staurois parvus</name>
    <dbReference type="NCBI Taxonomy" id="386267"/>
    <lineage>
        <taxon>Eukaryota</taxon>
        <taxon>Metazoa</taxon>
        <taxon>Chordata</taxon>
        <taxon>Craniata</taxon>
        <taxon>Vertebrata</taxon>
        <taxon>Euteleostomi</taxon>
        <taxon>Amphibia</taxon>
        <taxon>Batrachia</taxon>
        <taxon>Anura</taxon>
        <taxon>Neobatrachia</taxon>
        <taxon>Ranoidea</taxon>
        <taxon>Ranidae</taxon>
        <taxon>Staurois</taxon>
    </lineage>
</organism>
<evidence type="ECO:0000313" key="2">
    <source>
        <dbReference type="Proteomes" id="UP001162483"/>
    </source>
</evidence>
<evidence type="ECO:0000313" key="1">
    <source>
        <dbReference type="EMBL" id="CAI9620711.1"/>
    </source>
</evidence>
<accession>A0ABN9HFZ5</accession>